<dbReference type="EMBL" id="AWWV01011139">
    <property type="protein sequence ID" value="OMO74104.1"/>
    <property type="molecule type" value="Genomic_DNA"/>
</dbReference>
<sequence length="21" mass="2284">MARHTNQASSNTASGREDYTS</sequence>
<dbReference type="Gramene" id="OMO74104">
    <property type="protein sequence ID" value="OMO74104"/>
    <property type="gene ID" value="CCACVL1_16984"/>
</dbReference>
<feature type="compositionally biased region" description="Polar residues" evidence="1">
    <location>
        <begin position="1"/>
        <end position="14"/>
    </location>
</feature>
<feature type="region of interest" description="Disordered" evidence="1">
    <location>
        <begin position="1"/>
        <end position="21"/>
    </location>
</feature>
<organism evidence="2 3">
    <name type="scientific">Corchorus capsularis</name>
    <name type="common">Jute</name>
    <dbReference type="NCBI Taxonomy" id="210143"/>
    <lineage>
        <taxon>Eukaryota</taxon>
        <taxon>Viridiplantae</taxon>
        <taxon>Streptophyta</taxon>
        <taxon>Embryophyta</taxon>
        <taxon>Tracheophyta</taxon>
        <taxon>Spermatophyta</taxon>
        <taxon>Magnoliopsida</taxon>
        <taxon>eudicotyledons</taxon>
        <taxon>Gunneridae</taxon>
        <taxon>Pentapetalae</taxon>
        <taxon>rosids</taxon>
        <taxon>malvids</taxon>
        <taxon>Malvales</taxon>
        <taxon>Malvaceae</taxon>
        <taxon>Grewioideae</taxon>
        <taxon>Apeibeae</taxon>
        <taxon>Corchorus</taxon>
    </lineage>
</organism>
<gene>
    <name evidence="2" type="ORF">CCACVL1_16984</name>
</gene>
<protein>
    <submittedName>
        <fullName evidence="2">Uncharacterized protein</fullName>
    </submittedName>
</protein>
<name>A0A1R3HV28_COCAP</name>
<reference evidence="2 3" key="1">
    <citation type="submission" date="2013-09" db="EMBL/GenBank/DDBJ databases">
        <title>Corchorus capsularis genome sequencing.</title>
        <authorList>
            <person name="Alam M."/>
            <person name="Haque M.S."/>
            <person name="Islam M.S."/>
            <person name="Emdad E.M."/>
            <person name="Islam M.M."/>
            <person name="Ahmed B."/>
            <person name="Halim A."/>
            <person name="Hossen Q.M.M."/>
            <person name="Hossain M.Z."/>
            <person name="Ahmed R."/>
            <person name="Khan M.M."/>
            <person name="Islam R."/>
            <person name="Rashid M.M."/>
            <person name="Khan S.A."/>
            <person name="Rahman M.S."/>
            <person name="Alam M."/>
        </authorList>
    </citation>
    <scope>NUCLEOTIDE SEQUENCE [LARGE SCALE GENOMIC DNA]</scope>
    <source>
        <strain evidence="3">cv. CVL-1</strain>
        <tissue evidence="2">Whole seedling</tissue>
    </source>
</reference>
<accession>A0A1R3HV28</accession>
<evidence type="ECO:0000256" key="1">
    <source>
        <dbReference type="SAM" id="MobiDB-lite"/>
    </source>
</evidence>
<keyword evidence="3" id="KW-1185">Reference proteome</keyword>
<dbReference type="Proteomes" id="UP000188268">
    <property type="component" value="Unassembled WGS sequence"/>
</dbReference>
<evidence type="ECO:0000313" key="2">
    <source>
        <dbReference type="EMBL" id="OMO74104.1"/>
    </source>
</evidence>
<evidence type="ECO:0000313" key="3">
    <source>
        <dbReference type="Proteomes" id="UP000188268"/>
    </source>
</evidence>
<comment type="caution">
    <text evidence="2">The sequence shown here is derived from an EMBL/GenBank/DDBJ whole genome shotgun (WGS) entry which is preliminary data.</text>
</comment>
<dbReference type="AlphaFoldDB" id="A0A1R3HV28"/>
<proteinExistence type="predicted"/>